<dbReference type="InterPro" id="IPR019462">
    <property type="entry name" value="DNA-dir_RNA_pol_bsu_external_1"/>
</dbReference>
<dbReference type="Pfam" id="PF04563">
    <property type="entry name" value="RNA_pol_Rpb2_1"/>
    <property type="match status" value="1"/>
</dbReference>
<gene>
    <name evidence="6 15" type="primary">rpoB</name>
    <name evidence="15" type="ORF">LBU54_09505</name>
</gene>
<proteinExistence type="inferred from homology"/>
<protein>
    <recommendedName>
        <fullName evidence="6 8">DNA-directed RNA polymerase subunit beta</fullName>
        <shortName evidence="6">RNAP subunit beta</shortName>
        <ecNumber evidence="6 8">2.7.7.6</ecNumber>
    </recommendedName>
    <alternativeName>
        <fullName evidence="6">RNA polymerase subunit beta</fullName>
    </alternativeName>
    <alternativeName>
        <fullName evidence="6">Transcriptase subunit beta</fullName>
    </alternativeName>
</protein>
<comment type="catalytic activity">
    <reaction evidence="5 6 8">
        <text>RNA(n) + a ribonucleoside 5'-triphosphate = RNA(n+1) + diphosphate</text>
        <dbReference type="Rhea" id="RHEA:21248"/>
        <dbReference type="Rhea" id="RHEA-COMP:14527"/>
        <dbReference type="Rhea" id="RHEA-COMP:17342"/>
        <dbReference type="ChEBI" id="CHEBI:33019"/>
        <dbReference type="ChEBI" id="CHEBI:61557"/>
        <dbReference type="ChEBI" id="CHEBI:140395"/>
        <dbReference type="EC" id="2.7.7.6"/>
    </reaction>
</comment>
<evidence type="ECO:0000256" key="7">
    <source>
        <dbReference type="RuleBase" id="RU000434"/>
    </source>
</evidence>
<accession>A0ABS7XS29</accession>
<dbReference type="Gene3D" id="3.90.1800.10">
    <property type="entry name" value="RNA polymerase alpha subunit dimerisation domain"/>
    <property type="match status" value="1"/>
</dbReference>
<dbReference type="CDD" id="cd00653">
    <property type="entry name" value="RNA_pol_B_RPB2"/>
    <property type="match status" value="1"/>
</dbReference>
<feature type="domain" description="RNA polymerase beta subunit protrusion" evidence="12">
    <location>
        <begin position="24"/>
        <end position="459"/>
    </location>
</feature>
<dbReference type="Gene3D" id="2.30.150.10">
    <property type="entry name" value="DNA-directed RNA polymerase, beta subunit, external 1 domain"/>
    <property type="match status" value="1"/>
</dbReference>
<feature type="domain" description="RNA polymerase Rpb2" evidence="11">
    <location>
        <begin position="295"/>
        <end position="414"/>
    </location>
</feature>
<dbReference type="Pfam" id="PF04565">
    <property type="entry name" value="RNA_pol_Rpb2_3"/>
    <property type="match status" value="1"/>
</dbReference>
<keyword evidence="16" id="KW-1185">Reference proteome</keyword>
<feature type="domain" description="DNA-directed RNA polymerase beta subunit external 1" evidence="14">
    <location>
        <begin position="551"/>
        <end position="618"/>
    </location>
</feature>
<dbReference type="Pfam" id="PF10385">
    <property type="entry name" value="RNA_pol_Rpb2_45"/>
    <property type="match status" value="1"/>
</dbReference>
<dbReference type="InterPro" id="IPR042107">
    <property type="entry name" value="DNA-dir_RNA_pol_bsu_ext_1_sf"/>
</dbReference>
<evidence type="ECO:0000259" key="11">
    <source>
        <dbReference type="Pfam" id="PF04561"/>
    </source>
</evidence>
<dbReference type="InterPro" id="IPR007642">
    <property type="entry name" value="RNA_pol_Rpb2_2"/>
</dbReference>
<dbReference type="Gene3D" id="3.90.1110.10">
    <property type="entry name" value="RNA polymerase Rpb2, domain 2"/>
    <property type="match status" value="2"/>
</dbReference>
<evidence type="ECO:0000256" key="4">
    <source>
        <dbReference type="ARBA" id="ARBA00023163"/>
    </source>
</evidence>
<evidence type="ECO:0000256" key="6">
    <source>
        <dbReference type="HAMAP-Rule" id="MF_01321"/>
    </source>
</evidence>
<feature type="domain" description="RNA polymerase Rpb2" evidence="10">
    <location>
        <begin position="1195"/>
        <end position="1269"/>
    </location>
</feature>
<dbReference type="RefSeq" id="WP_224528722.1">
    <property type="nucleotide sequence ID" value="NZ_JAIUJR010000006.1"/>
</dbReference>
<dbReference type="NCBIfam" id="TIGR02013">
    <property type="entry name" value="rpoB"/>
    <property type="match status" value="1"/>
</dbReference>
<evidence type="ECO:0000256" key="1">
    <source>
        <dbReference type="ARBA" id="ARBA00022478"/>
    </source>
</evidence>
<feature type="domain" description="RNA polymerase Rpb2" evidence="11">
    <location>
        <begin position="148"/>
        <end position="217"/>
    </location>
</feature>
<dbReference type="Gene3D" id="2.40.50.100">
    <property type="match status" value="1"/>
</dbReference>
<evidence type="ECO:0000259" key="14">
    <source>
        <dbReference type="Pfam" id="PF10385"/>
    </source>
</evidence>
<reference evidence="16" key="1">
    <citation type="submission" date="2023-07" db="EMBL/GenBank/DDBJ databases">
        <authorList>
            <person name="Yue Y."/>
        </authorList>
    </citation>
    <scope>NUCLEOTIDE SEQUENCE [LARGE SCALE GENOMIC DNA]</scope>
    <source>
        <strain evidence="16">D23</strain>
    </source>
</reference>
<evidence type="ECO:0000313" key="16">
    <source>
        <dbReference type="Proteomes" id="UP001198901"/>
    </source>
</evidence>
<dbReference type="GO" id="GO:0003899">
    <property type="term" value="F:DNA-directed RNA polymerase activity"/>
    <property type="evidence" value="ECO:0007669"/>
    <property type="project" value="UniProtKB-EC"/>
</dbReference>
<dbReference type="InterPro" id="IPR007644">
    <property type="entry name" value="RNA_pol_bsu_protrusion"/>
</dbReference>
<dbReference type="PROSITE" id="PS01166">
    <property type="entry name" value="RNA_POL_BETA"/>
    <property type="match status" value="1"/>
</dbReference>
<dbReference type="Gene3D" id="2.40.50.150">
    <property type="match status" value="1"/>
</dbReference>
<comment type="caution">
    <text evidence="15">The sequence shown here is derived from an EMBL/GenBank/DDBJ whole genome shotgun (WGS) entry which is preliminary data.</text>
</comment>
<dbReference type="EMBL" id="JAIUJR010000006">
    <property type="protein sequence ID" value="MCA0132820.1"/>
    <property type="molecule type" value="Genomic_DNA"/>
</dbReference>
<comment type="function">
    <text evidence="6 8">DNA-dependent RNA polymerase catalyzes the transcription of DNA into RNA using the four ribonucleoside triphosphates as substrates.</text>
</comment>
<evidence type="ECO:0000256" key="8">
    <source>
        <dbReference type="RuleBase" id="RU363031"/>
    </source>
</evidence>
<dbReference type="Pfam" id="PF00562">
    <property type="entry name" value="RNA_pol_Rpb2_6"/>
    <property type="match status" value="1"/>
</dbReference>
<evidence type="ECO:0000259" key="12">
    <source>
        <dbReference type="Pfam" id="PF04563"/>
    </source>
</evidence>
<dbReference type="HAMAP" id="MF_01321">
    <property type="entry name" value="RNApol_bact_RpoB"/>
    <property type="match status" value="1"/>
</dbReference>
<keyword evidence="3 6" id="KW-0548">Nucleotidyltransferase</keyword>
<dbReference type="InterPro" id="IPR037033">
    <property type="entry name" value="DNA-dir_RNAP_su2_hyb_sf"/>
</dbReference>
<dbReference type="GO" id="GO:0000428">
    <property type="term" value="C:DNA-directed RNA polymerase complex"/>
    <property type="evidence" value="ECO:0007669"/>
    <property type="project" value="UniProtKB-KW"/>
</dbReference>
<dbReference type="Proteomes" id="UP001198901">
    <property type="component" value="Unassembled WGS sequence"/>
</dbReference>
<dbReference type="Pfam" id="PF04561">
    <property type="entry name" value="RNA_pol_Rpb2_2"/>
    <property type="match status" value="2"/>
</dbReference>
<evidence type="ECO:0000256" key="3">
    <source>
        <dbReference type="ARBA" id="ARBA00022695"/>
    </source>
</evidence>
<dbReference type="InterPro" id="IPR010243">
    <property type="entry name" value="RNA_pol_bsu_bac"/>
</dbReference>
<dbReference type="InterPro" id="IPR007121">
    <property type="entry name" value="RNA_pol_bsu_CS"/>
</dbReference>
<keyword evidence="4 6" id="KW-0804">Transcription</keyword>
<dbReference type="InterPro" id="IPR015712">
    <property type="entry name" value="DNA-dir_RNA_pol_su2"/>
</dbReference>
<dbReference type="InterPro" id="IPR007645">
    <property type="entry name" value="RNA_pol_Rpb2_3"/>
</dbReference>
<evidence type="ECO:0000313" key="15">
    <source>
        <dbReference type="EMBL" id="MCA0132820.1"/>
    </source>
</evidence>
<dbReference type="PANTHER" id="PTHR20856">
    <property type="entry name" value="DNA-DIRECTED RNA POLYMERASE I SUBUNIT 2"/>
    <property type="match status" value="1"/>
</dbReference>
<name>A0ABS7XS29_9FLAO</name>
<comment type="similarity">
    <text evidence="6 7">Belongs to the RNA polymerase beta chain family.</text>
</comment>
<evidence type="ECO:0000259" key="13">
    <source>
        <dbReference type="Pfam" id="PF04565"/>
    </source>
</evidence>
<dbReference type="Gene3D" id="3.90.1100.10">
    <property type="match status" value="2"/>
</dbReference>
<feature type="domain" description="DNA-directed RNA polymerase subunit 2 hybrid-binding" evidence="9">
    <location>
        <begin position="680"/>
        <end position="1193"/>
    </location>
</feature>
<keyword evidence="2 6" id="KW-0808">Transferase</keyword>
<dbReference type="Gene3D" id="2.40.270.10">
    <property type="entry name" value="DNA-directed RNA polymerase, subunit 2, domain 6"/>
    <property type="match status" value="3"/>
</dbReference>
<organism evidence="15 16">
    <name type="scientific">Winogradskyella alexanderae</name>
    <dbReference type="NCBI Taxonomy" id="2877123"/>
    <lineage>
        <taxon>Bacteria</taxon>
        <taxon>Pseudomonadati</taxon>
        <taxon>Bacteroidota</taxon>
        <taxon>Flavobacteriia</taxon>
        <taxon>Flavobacteriales</taxon>
        <taxon>Flavobacteriaceae</taxon>
        <taxon>Winogradskyella</taxon>
    </lineage>
</organism>
<keyword evidence="1 6" id="KW-0240">DNA-directed RNA polymerase</keyword>
<evidence type="ECO:0000256" key="2">
    <source>
        <dbReference type="ARBA" id="ARBA00022679"/>
    </source>
</evidence>
<sequence>MLAKKAERINFSSIVNRTDYPDFLDIQIKSFQDFFQLETKSEARENEGLYNTFMENFPITDTRNQFVLEFLDYFIDPPRYTIEECIERGLTYSVPLKARLKLYCTDPEHEDFETIVQDVYLGTIPYMTPSGTFCINGAERVVVSQLHRSPGVFFSQSFHANGTKLYSARVIPFKGSWIEFATDINSVMYAYIDRKKKLPVTTLFRAIGFERDKDILEIFDLAEEVKVSKTGLKKVIGRKLAARVLNTWHEDFVDEDTGEVVSIERNEIVLDRDTIVDKENIEEILEAGVKTILLHKESAQQGDYAIIHNTLQKDPTNSEKEAVEHIYRQLRNAEPPDEETARGIIDKLFFSDQRYSLGEVGRYRMNKKLGLDIGMDKQVLTKEDIITIIKYLIELINSKAEIDDIDHLSNRRVRTVGEQLSSQFGVGLARMARTIRERMNVRDNEVFTPIDLINAKTLSSVINSFFGTNQLSQFMDQTNPLAEITHKRRLSALGPGGLSRERAGFEVRDVHYTHYGRLCPIETPEGPNIGLISSLSVYAKVNSMGFIETPYRKVEDGVVDIKNAPTYLSAEEEEEKLIAQATVEVDGKGKITHDKVIARQEGDFPVVEPSTVSYTDVAPNQIASISASLIPFLEHDDANRALMGSNMMRQAVPLLRPESPIVGTGLERQVASDSRVLINAEGEGVVEYVDADKIVIKYKRTEEEAMVSFDSDVKEYPLVKFRKTNQGTSINLKPIVQKGDKVTKGQVLCEGYATQNGELALGRNMKVAFMPWKGYNFEDAIVISEKVVRDDIFTSIHIDEYSLEVRDTKLGNEELTNDIPNVSEEATKDLDENGMIRIGAEIKPGDILIGKITPKGESDPTPEEKLLRAIFGDKAGDVKDASLKASPSLNGVVIDKKLFARAVKDKRKRAQDKEDIEKLEDAYDKRFDDLKNILVEKLFAIVNGKTAQGIYNDLGEEIIPKGKKYTLKMLNAVDDYTHLTSGKWTTDDHTNTLVADLIHNYKIKENDLQGSLRREKFTISVGDELPSGIIKLAKVYIAKKRKLKVGDKMAGRHGNKGIVARIVRQEDMPFLEDGTPVDIVLNPLGVPSRMNIGQIYETVLGWAGQKLDRKYATPIFDGATLDQINEYTDEAGIPRFGHTYLYDGGTGERFDQAATVGVIYMIKLGHMIDDKMHARSIGPYSLITQQPLGGKAQFGGQRFGEMEVWALEAYGASSTLREILTVKSDDVIGRAKTYEAIVKGEPMPEPGLPESFNVLMHELKGLGLDIRLEE</sequence>
<dbReference type="NCBIfam" id="NF001616">
    <property type="entry name" value="PRK00405.1"/>
    <property type="match status" value="1"/>
</dbReference>
<evidence type="ECO:0000256" key="5">
    <source>
        <dbReference type="ARBA" id="ARBA00048552"/>
    </source>
</evidence>
<dbReference type="InterPro" id="IPR007641">
    <property type="entry name" value="RNA_pol_Rpb2_7"/>
</dbReference>
<dbReference type="InterPro" id="IPR007120">
    <property type="entry name" value="DNA-dir_RNAP_su2_dom"/>
</dbReference>
<evidence type="ECO:0000259" key="10">
    <source>
        <dbReference type="Pfam" id="PF04560"/>
    </source>
</evidence>
<dbReference type="InterPro" id="IPR014724">
    <property type="entry name" value="RNA_pol_RPB2_OB-fold"/>
</dbReference>
<dbReference type="EC" id="2.7.7.6" evidence="6 8"/>
<evidence type="ECO:0000259" key="9">
    <source>
        <dbReference type="Pfam" id="PF00562"/>
    </source>
</evidence>
<feature type="domain" description="RNA polymerase Rpb2" evidence="13">
    <location>
        <begin position="473"/>
        <end position="541"/>
    </location>
</feature>
<dbReference type="SUPFAM" id="SSF64484">
    <property type="entry name" value="beta and beta-prime subunits of DNA dependent RNA-polymerase"/>
    <property type="match status" value="1"/>
</dbReference>
<comment type="subunit">
    <text evidence="6 8">The RNAP catalytic core consists of 2 alpha, 1 beta, 1 beta' and 1 omega subunit. When a sigma factor is associated with the core the holoenzyme is formed, which can initiate transcription.</text>
</comment>
<dbReference type="Pfam" id="PF04560">
    <property type="entry name" value="RNA_pol_Rpb2_7"/>
    <property type="match status" value="1"/>
</dbReference>
<dbReference type="InterPro" id="IPR037034">
    <property type="entry name" value="RNA_pol_Rpb2_2_sf"/>
</dbReference>